<dbReference type="Pfam" id="PF03547">
    <property type="entry name" value="Mem_trans"/>
    <property type="match status" value="1"/>
</dbReference>
<sequence>MEIFFSILESVGVLLGLGLLGFYMIARRMMPGDLLGFLSPLVLEIALPSLIFVSIIKNFTFSEFPDWWMIPLWWIFFSFIAICLTLAMTYVMKPDNPREFAISLFYQNGIFFPLAIITGLYGSDSFHLVTLFLFISFHPALFFSTYRFFFKSSGQVEVGVDWKKIIHPVLIMTLIAFAIKLFGFHDMVPGFLISELSILGAMALPLVMIILGGNIFVDFQKKGEV</sequence>
<evidence type="ECO:0000256" key="1">
    <source>
        <dbReference type="ARBA" id="ARBA00004141"/>
    </source>
</evidence>
<name>A0A1W1HJF7_9BACT</name>
<evidence type="ECO:0000256" key="5">
    <source>
        <dbReference type="SAM" id="Phobius"/>
    </source>
</evidence>
<proteinExistence type="predicted"/>
<dbReference type="OrthoDB" id="5504872at2"/>
<evidence type="ECO:0000313" key="7">
    <source>
        <dbReference type="Proteomes" id="UP000191931"/>
    </source>
</evidence>
<evidence type="ECO:0000313" key="6">
    <source>
        <dbReference type="EMBL" id="SLM32576.1"/>
    </source>
</evidence>
<dbReference type="PANTHER" id="PTHR31419">
    <property type="entry name" value="PROTEIN PIN-LIKES 2"/>
    <property type="match status" value="1"/>
</dbReference>
<feature type="transmembrane region" description="Helical" evidence="5">
    <location>
        <begin position="104"/>
        <end position="122"/>
    </location>
</feature>
<dbReference type="GO" id="GO:0016020">
    <property type="term" value="C:membrane"/>
    <property type="evidence" value="ECO:0007669"/>
    <property type="project" value="UniProtKB-SubCell"/>
</dbReference>
<keyword evidence="2 5" id="KW-0812">Transmembrane</keyword>
<evidence type="ECO:0000256" key="4">
    <source>
        <dbReference type="ARBA" id="ARBA00023136"/>
    </source>
</evidence>
<dbReference type="InterPro" id="IPR004776">
    <property type="entry name" value="Mem_transp_PIN-like"/>
</dbReference>
<dbReference type="EMBL" id="FWEV01000321">
    <property type="protein sequence ID" value="SLM32576.1"/>
    <property type="molecule type" value="Genomic_DNA"/>
</dbReference>
<feature type="transmembrane region" description="Helical" evidence="5">
    <location>
        <begin position="128"/>
        <end position="149"/>
    </location>
</feature>
<keyword evidence="7" id="KW-1185">Reference proteome</keyword>
<feature type="transmembrane region" description="Helical" evidence="5">
    <location>
        <begin position="165"/>
        <end position="184"/>
    </location>
</feature>
<feature type="transmembrane region" description="Helical" evidence="5">
    <location>
        <begin position="37"/>
        <end position="56"/>
    </location>
</feature>
<accession>A0A1W1HJF7</accession>
<keyword evidence="3 5" id="KW-1133">Transmembrane helix</keyword>
<dbReference type="STRING" id="1246637.MTBBW1_760040"/>
<dbReference type="GO" id="GO:0055085">
    <property type="term" value="P:transmembrane transport"/>
    <property type="evidence" value="ECO:0007669"/>
    <property type="project" value="InterPro"/>
</dbReference>
<keyword evidence="4 5" id="KW-0472">Membrane</keyword>
<reference evidence="6 7" key="1">
    <citation type="submission" date="2017-03" db="EMBL/GenBank/DDBJ databases">
        <authorList>
            <person name="Afonso C.L."/>
            <person name="Miller P.J."/>
            <person name="Scott M.A."/>
            <person name="Spackman E."/>
            <person name="Goraichik I."/>
            <person name="Dimitrov K.M."/>
            <person name="Suarez D.L."/>
            <person name="Swayne D.E."/>
        </authorList>
    </citation>
    <scope>NUCLEOTIDE SEQUENCE [LARGE SCALE GENOMIC DNA]</scope>
    <source>
        <strain evidence="6">PRJEB14757</strain>
    </source>
</reference>
<evidence type="ECO:0000256" key="3">
    <source>
        <dbReference type="ARBA" id="ARBA00022989"/>
    </source>
</evidence>
<feature type="transmembrane region" description="Helical" evidence="5">
    <location>
        <begin position="68"/>
        <end position="92"/>
    </location>
</feature>
<dbReference type="AlphaFoldDB" id="A0A1W1HJF7"/>
<comment type="subcellular location">
    <subcellularLocation>
        <location evidence="1">Membrane</location>
        <topology evidence="1">Multi-pass membrane protein</topology>
    </subcellularLocation>
</comment>
<gene>
    <name evidence="6" type="ORF">MTBBW1_760040</name>
</gene>
<evidence type="ECO:0000256" key="2">
    <source>
        <dbReference type="ARBA" id="ARBA00022692"/>
    </source>
</evidence>
<organism evidence="6 7">
    <name type="scientific">Desulfamplus magnetovallimortis</name>
    <dbReference type="NCBI Taxonomy" id="1246637"/>
    <lineage>
        <taxon>Bacteria</taxon>
        <taxon>Pseudomonadati</taxon>
        <taxon>Thermodesulfobacteriota</taxon>
        <taxon>Desulfobacteria</taxon>
        <taxon>Desulfobacterales</taxon>
        <taxon>Desulfobacteraceae</taxon>
        <taxon>Desulfamplus</taxon>
    </lineage>
</organism>
<feature type="transmembrane region" description="Helical" evidence="5">
    <location>
        <begin position="6"/>
        <end position="25"/>
    </location>
</feature>
<dbReference type="InterPro" id="IPR039305">
    <property type="entry name" value="PILS2/6"/>
</dbReference>
<dbReference type="Proteomes" id="UP000191931">
    <property type="component" value="Unassembled WGS sequence"/>
</dbReference>
<feature type="transmembrane region" description="Helical" evidence="5">
    <location>
        <begin position="196"/>
        <end position="217"/>
    </location>
</feature>
<protein>
    <submittedName>
        <fullName evidence="6">Auxin Efflux Carrier</fullName>
    </submittedName>
</protein>
<dbReference type="RefSeq" id="WP_080802514.1">
    <property type="nucleotide sequence ID" value="NZ_LT828543.1"/>
</dbReference>
<dbReference type="PANTHER" id="PTHR31419:SF1">
    <property type="entry name" value="PROTEIN PIN-LIKES 6"/>
    <property type="match status" value="1"/>
</dbReference>